<evidence type="ECO:0000313" key="2">
    <source>
        <dbReference type="Proteomes" id="UP000264883"/>
    </source>
</evidence>
<dbReference type="AlphaFoldDB" id="A0A343JAC5"/>
<protein>
    <submittedName>
        <fullName evidence="1">Uncharacterized protein</fullName>
    </submittedName>
</protein>
<gene>
    <name evidence="1" type="ORF">BEN51_03010</name>
</gene>
<evidence type="ECO:0000313" key="1">
    <source>
        <dbReference type="EMBL" id="ASW42483.1"/>
    </source>
</evidence>
<keyword evidence="2" id="KW-1185">Reference proteome</keyword>
<dbReference type="EMBL" id="CP016786">
    <property type="protein sequence ID" value="ASW42483.1"/>
    <property type="molecule type" value="Genomic_DNA"/>
</dbReference>
<dbReference type="RefSeq" id="WP_119864620.1">
    <property type="nucleotide sequence ID" value="NZ_CP016786.1"/>
</dbReference>
<accession>A0A343JAC5</accession>
<proteinExistence type="predicted"/>
<sequence>MDYNKILNILSENYLDDIEELRNEEDLYLIRFYFDFDQDVLDAAKSYANETTDYEEGSIEWYKEAFLPYLYDYANDEVLDIIEEVVEELDISGEVMAVQIDPSNYETMEFFALFTDYSNDISIEDLVKEYLIK</sequence>
<dbReference type="Proteomes" id="UP000264883">
    <property type="component" value="Chromosome"/>
</dbReference>
<organism evidence="1 2">
    <name type="scientific">Clostridium isatidis</name>
    <dbReference type="NCBI Taxonomy" id="182773"/>
    <lineage>
        <taxon>Bacteria</taxon>
        <taxon>Bacillati</taxon>
        <taxon>Bacillota</taxon>
        <taxon>Clostridia</taxon>
        <taxon>Eubacteriales</taxon>
        <taxon>Clostridiaceae</taxon>
        <taxon>Clostridium</taxon>
    </lineage>
</organism>
<reference evidence="1 2" key="1">
    <citation type="submission" date="2016-08" db="EMBL/GenBank/DDBJ databases">
        <title>Complete Genome Sequence Of The Indigo Reducing Clostridium isatidis DSM15098.</title>
        <authorList>
            <person name="Little G.T."/>
            <person name="Minton N.P."/>
        </authorList>
    </citation>
    <scope>NUCLEOTIDE SEQUENCE [LARGE SCALE GENOMIC DNA]</scope>
    <source>
        <strain evidence="1 2">DSM 15098</strain>
    </source>
</reference>
<dbReference type="KEGG" id="cia:BEN51_03010"/>
<dbReference type="OrthoDB" id="1937284at2"/>
<name>A0A343JAC5_9CLOT</name>